<dbReference type="NCBIfam" id="TIGR01727">
    <property type="entry name" value="oligo_HPY"/>
    <property type="match status" value="1"/>
</dbReference>
<dbReference type="HOGENOM" id="CLU_000604_1_23_9"/>
<keyword evidence="7" id="KW-1185">Reference proteome</keyword>
<dbReference type="InterPro" id="IPR017871">
    <property type="entry name" value="ABC_transporter-like_CS"/>
</dbReference>
<dbReference type="GO" id="GO:0016887">
    <property type="term" value="F:ATP hydrolysis activity"/>
    <property type="evidence" value="ECO:0007669"/>
    <property type="project" value="InterPro"/>
</dbReference>
<dbReference type="SMART" id="SM00382">
    <property type="entry name" value="AAA"/>
    <property type="match status" value="1"/>
</dbReference>
<evidence type="ECO:0000256" key="4">
    <source>
        <dbReference type="ARBA" id="ARBA00022840"/>
    </source>
</evidence>
<evidence type="ECO:0000256" key="2">
    <source>
        <dbReference type="ARBA" id="ARBA00022448"/>
    </source>
</evidence>
<dbReference type="PROSITE" id="PS00211">
    <property type="entry name" value="ABC_TRANSPORTER_1"/>
    <property type="match status" value="1"/>
</dbReference>
<dbReference type="FunFam" id="3.40.50.300:FF:000016">
    <property type="entry name" value="Oligopeptide ABC transporter ATP-binding component"/>
    <property type="match status" value="1"/>
</dbReference>
<dbReference type="InterPro" id="IPR003439">
    <property type="entry name" value="ABC_transporter-like_ATP-bd"/>
</dbReference>
<organism evidence="6 7">
    <name type="scientific">[Clostridium] ultunense Esp</name>
    <dbReference type="NCBI Taxonomy" id="1288971"/>
    <lineage>
        <taxon>Bacteria</taxon>
        <taxon>Bacillati</taxon>
        <taxon>Bacillota</taxon>
        <taxon>Tissierellia</taxon>
        <taxon>Tissierellales</taxon>
        <taxon>Tepidimicrobiaceae</taxon>
        <taxon>Schnuerera</taxon>
    </lineage>
</organism>
<accession>M1Z267</accession>
<dbReference type="PROSITE" id="PS50893">
    <property type="entry name" value="ABC_TRANSPORTER_2"/>
    <property type="match status" value="1"/>
</dbReference>
<keyword evidence="3" id="KW-0547">Nucleotide-binding</keyword>
<dbReference type="RefSeq" id="WP_005587195.1">
    <property type="nucleotide sequence ID" value="NZ_LT669839.1"/>
</dbReference>
<gene>
    <name evidence="6" type="primary">ykfD</name>
    <name evidence="6" type="ORF">CUESP1_1110</name>
</gene>
<evidence type="ECO:0000259" key="5">
    <source>
        <dbReference type="PROSITE" id="PS50893"/>
    </source>
</evidence>
<keyword evidence="2" id="KW-0813">Transport</keyword>
<evidence type="ECO:0000313" key="6">
    <source>
        <dbReference type="EMBL" id="SHD76484.1"/>
    </source>
</evidence>
<dbReference type="Pfam" id="PF08352">
    <property type="entry name" value="oligo_HPY"/>
    <property type="match status" value="1"/>
</dbReference>
<dbReference type="AlphaFoldDB" id="M1Z267"/>
<dbReference type="SUPFAM" id="SSF52540">
    <property type="entry name" value="P-loop containing nucleoside triphosphate hydrolases"/>
    <property type="match status" value="1"/>
</dbReference>
<dbReference type="Pfam" id="PF00005">
    <property type="entry name" value="ABC_tran"/>
    <property type="match status" value="1"/>
</dbReference>
<keyword evidence="4" id="KW-0067">ATP-binding</keyword>
<evidence type="ECO:0000256" key="1">
    <source>
        <dbReference type="ARBA" id="ARBA00005417"/>
    </source>
</evidence>
<dbReference type="CDD" id="cd03257">
    <property type="entry name" value="ABC_NikE_OppD_transporters"/>
    <property type="match status" value="1"/>
</dbReference>
<dbReference type="Gene3D" id="3.40.50.300">
    <property type="entry name" value="P-loop containing nucleotide triphosphate hydrolases"/>
    <property type="match status" value="1"/>
</dbReference>
<name>M1Z267_9FIRM</name>
<dbReference type="InterPro" id="IPR050319">
    <property type="entry name" value="ABC_transp_ATP-bind"/>
</dbReference>
<dbReference type="InterPro" id="IPR003593">
    <property type="entry name" value="AAA+_ATPase"/>
</dbReference>
<proteinExistence type="inferred from homology"/>
<dbReference type="EMBL" id="LT669839">
    <property type="protein sequence ID" value="SHD76484.1"/>
    <property type="molecule type" value="Genomic_DNA"/>
</dbReference>
<comment type="similarity">
    <text evidence="1">Belongs to the ABC transporter superfamily.</text>
</comment>
<dbReference type="GO" id="GO:0055085">
    <property type="term" value="P:transmembrane transport"/>
    <property type="evidence" value="ECO:0007669"/>
    <property type="project" value="UniProtKB-ARBA"/>
</dbReference>
<sequence>MGDIIVENLSKDYVLKTGFIKQLRGKAETVSAVNDVSLVINEGEVLGLVGESGCGKTTLGKMLVKIESASSGTIMIGDKNIVNIRRKELFDFRKDVQMIFQDPYDSLDPKMTVYDIVAEPLRYLKLAKNSEDMIEKIYEMLRLVELSPPEQYVNRYPHRLSGGQRQRVAIARALIVNPKFVVADEPVSMLDVSIRAGILNLLQKLNRENGISILLITHDLATARFLSHRIAVMYLGKIVELISSNKLMEMAVHPYTKLLLSSAPDLFADTSNRIEIKGEAASATAPPKGCRFSPRCNYAIASCFEKEPELTEIEKDHFVACNRVFERE</sequence>
<evidence type="ECO:0000313" key="7">
    <source>
        <dbReference type="Proteomes" id="UP000245423"/>
    </source>
</evidence>
<dbReference type="Proteomes" id="UP000245423">
    <property type="component" value="Chromosome 1"/>
</dbReference>
<evidence type="ECO:0000256" key="3">
    <source>
        <dbReference type="ARBA" id="ARBA00022741"/>
    </source>
</evidence>
<dbReference type="PANTHER" id="PTHR43776">
    <property type="entry name" value="TRANSPORT ATP-BINDING PROTEIN"/>
    <property type="match status" value="1"/>
</dbReference>
<dbReference type="GO" id="GO:0005524">
    <property type="term" value="F:ATP binding"/>
    <property type="evidence" value="ECO:0007669"/>
    <property type="project" value="UniProtKB-KW"/>
</dbReference>
<feature type="domain" description="ABC transporter" evidence="5">
    <location>
        <begin position="4"/>
        <end position="260"/>
    </location>
</feature>
<dbReference type="GO" id="GO:0015833">
    <property type="term" value="P:peptide transport"/>
    <property type="evidence" value="ECO:0007669"/>
    <property type="project" value="InterPro"/>
</dbReference>
<dbReference type="PANTHER" id="PTHR43776:SF8">
    <property type="entry name" value="ABC TRANSPORTER, ATP-BINDING PROTEIN"/>
    <property type="match status" value="1"/>
</dbReference>
<dbReference type="InterPro" id="IPR027417">
    <property type="entry name" value="P-loop_NTPase"/>
</dbReference>
<reference evidence="6 7" key="1">
    <citation type="submission" date="2016-11" db="EMBL/GenBank/DDBJ databases">
        <authorList>
            <person name="Manzoor S."/>
        </authorList>
    </citation>
    <scope>NUCLEOTIDE SEQUENCE [LARGE SCALE GENOMIC DNA]</scope>
    <source>
        <strain evidence="6">Clostridium ultunense strain Esp</strain>
    </source>
</reference>
<dbReference type="InterPro" id="IPR013563">
    <property type="entry name" value="Oligopep_ABC_C"/>
</dbReference>
<protein>
    <submittedName>
        <fullName evidence="6">Putative cell wall oligopeptide ABC transporter (ATP binding protein)</fullName>
    </submittedName>
</protein>
<dbReference type="OrthoDB" id="9806285at2"/>